<dbReference type="InterPro" id="IPR001424">
    <property type="entry name" value="SOD_Cu_Zn_dom"/>
</dbReference>
<accession>A0A1I2SPV4</accession>
<comment type="cofactor">
    <cofactor evidence="3">
        <name>Cu cation</name>
        <dbReference type="ChEBI" id="CHEBI:23378"/>
    </cofactor>
    <text evidence="3">Binds 1 copper ion per subunit.</text>
</comment>
<feature type="domain" description="Superoxide dismutase copper/zinc binding" evidence="6">
    <location>
        <begin position="92"/>
        <end position="223"/>
    </location>
</feature>
<feature type="region of interest" description="Disordered" evidence="4">
    <location>
        <begin position="143"/>
        <end position="173"/>
    </location>
</feature>
<keyword evidence="8" id="KW-1185">Reference proteome</keyword>
<dbReference type="InterPro" id="IPR018152">
    <property type="entry name" value="SOD_Cu/Zn_BS"/>
</dbReference>
<dbReference type="Gene3D" id="2.60.40.200">
    <property type="entry name" value="Superoxide dismutase, copper/zinc binding domain"/>
    <property type="match status" value="1"/>
</dbReference>
<feature type="compositionally biased region" description="Basic and acidic residues" evidence="4">
    <location>
        <begin position="47"/>
        <end position="58"/>
    </location>
</feature>
<dbReference type="Pfam" id="PF00080">
    <property type="entry name" value="Sod_Cu"/>
    <property type="match status" value="1"/>
</dbReference>
<evidence type="ECO:0000256" key="4">
    <source>
        <dbReference type="SAM" id="MobiDB-lite"/>
    </source>
</evidence>
<proteinExistence type="inferred from homology"/>
<keyword evidence="3" id="KW-0186">Copper</keyword>
<dbReference type="PANTHER" id="PTHR10003">
    <property type="entry name" value="SUPEROXIDE DISMUTASE CU-ZN -RELATED"/>
    <property type="match status" value="1"/>
</dbReference>
<dbReference type="GO" id="GO:0005507">
    <property type="term" value="F:copper ion binding"/>
    <property type="evidence" value="ECO:0007669"/>
    <property type="project" value="InterPro"/>
</dbReference>
<dbReference type="EC" id="1.15.1.1" evidence="3"/>
<dbReference type="GO" id="GO:0004784">
    <property type="term" value="F:superoxide dismutase activity"/>
    <property type="evidence" value="ECO:0007669"/>
    <property type="project" value="UniProtKB-EC"/>
</dbReference>
<dbReference type="AlphaFoldDB" id="A0A1I2SPV4"/>
<gene>
    <name evidence="7" type="ORF">SAMN05216353_15410</name>
</gene>
<dbReference type="CDD" id="cd00305">
    <property type="entry name" value="Cu-Zn_Superoxide_Dismutase"/>
    <property type="match status" value="1"/>
</dbReference>
<evidence type="ECO:0000256" key="2">
    <source>
        <dbReference type="ARBA" id="ARBA00024900"/>
    </source>
</evidence>
<dbReference type="Proteomes" id="UP000198897">
    <property type="component" value="Unassembled WGS sequence"/>
</dbReference>
<feature type="signal peptide" evidence="5">
    <location>
        <begin position="1"/>
        <end position="19"/>
    </location>
</feature>
<dbReference type="InterPro" id="IPR036423">
    <property type="entry name" value="SOD-like_Cu/Zn_dom_sf"/>
</dbReference>
<keyword evidence="5" id="KW-0732">Signal</keyword>
<dbReference type="InterPro" id="IPR024134">
    <property type="entry name" value="SOD_Cu/Zn_/chaperone"/>
</dbReference>
<keyword evidence="3" id="KW-0560">Oxidoreductase</keyword>
<keyword evidence="3" id="KW-0862">Zinc</keyword>
<evidence type="ECO:0000256" key="1">
    <source>
        <dbReference type="ARBA" id="ARBA00010457"/>
    </source>
</evidence>
<dbReference type="PROSITE" id="PS00332">
    <property type="entry name" value="SOD_CU_ZN_2"/>
    <property type="match status" value="1"/>
</dbReference>
<evidence type="ECO:0000256" key="3">
    <source>
        <dbReference type="RuleBase" id="RU000393"/>
    </source>
</evidence>
<dbReference type="PROSITE" id="PS51257">
    <property type="entry name" value="PROKAR_LIPOPROTEIN"/>
    <property type="match status" value="1"/>
</dbReference>
<dbReference type="RefSeq" id="WP_089754406.1">
    <property type="nucleotide sequence ID" value="NZ_FOOG01000054.1"/>
</dbReference>
<organism evidence="7 8">
    <name type="scientific">Halobacillus alkaliphilus</name>
    <dbReference type="NCBI Taxonomy" id="396056"/>
    <lineage>
        <taxon>Bacteria</taxon>
        <taxon>Bacillati</taxon>
        <taxon>Bacillota</taxon>
        <taxon>Bacilli</taxon>
        <taxon>Bacillales</taxon>
        <taxon>Bacillaceae</taxon>
        <taxon>Halobacillus</taxon>
    </lineage>
</organism>
<feature type="chain" id="PRO_5038816823" description="Superoxide dismutase [Cu-Zn]" evidence="5">
    <location>
        <begin position="20"/>
        <end position="225"/>
    </location>
</feature>
<keyword evidence="3" id="KW-0479">Metal-binding</keyword>
<evidence type="ECO:0000256" key="5">
    <source>
        <dbReference type="SAM" id="SignalP"/>
    </source>
</evidence>
<dbReference type="SUPFAM" id="SSF49329">
    <property type="entry name" value="Cu,Zn superoxide dismutase-like"/>
    <property type="match status" value="1"/>
</dbReference>
<feature type="region of interest" description="Disordered" evidence="4">
    <location>
        <begin position="200"/>
        <end position="225"/>
    </location>
</feature>
<feature type="compositionally biased region" description="Polar residues" evidence="4">
    <location>
        <begin position="69"/>
        <end position="78"/>
    </location>
</feature>
<sequence length="225" mass="23759">MRRLLPLLIICLAVLALSACTENEDSARDSGNNGDESVETNADGNGESEKTSEEKESSENSESEGNSEAQSENDSSKTISVQMMNTEGREMGKAELTQADNAVKIDFSASDIPPGTHGFHIHEKGMCEGPDFKSAGGHFNPTNVSHGTESEDGPHAGDLPNLEVSEEGSIKKELTAERVTLEEGQENSLLKEGGTALVIHAGADDQESQPSGDAGQRIACGEITE</sequence>
<comment type="similarity">
    <text evidence="1 3">Belongs to the Cu-Zn superoxide dismutase family.</text>
</comment>
<comment type="catalytic activity">
    <reaction evidence="3">
        <text>2 superoxide + 2 H(+) = H2O2 + O2</text>
        <dbReference type="Rhea" id="RHEA:20696"/>
        <dbReference type="ChEBI" id="CHEBI:15378"/>
        <dbReference type="ChEBI" id="CHEBI:15379"/>
        <dbReference type="ChEBI" id="CHEBI:16240"/>
        <dbReference type="ChEBI" id="CHEBI:18421"/>
        <dbReference type="EC" id="1.15.1.1"/>
    </reaction>
</comment>
<evidence type="ECO:0000313" key="7">
    <source>
        <dbReference type="EMBL" id="SFG54672.1"/>
    </source>
</evidence>
<evidence type="ECO:0000313" key="8">
    <source>
        <dbReference type="Proteomes" id="UP000198897"/>
    </source>
</evidence>
<dbReference type="EMBL" id="FOOG01000054">
    <property type="protein sequence ID" value="SFG54672.1"/>
    <property type="molecule type" value="Genomic_DNA"/>
</dbReference>
<evidence type="ECO:0000259" key="6">
    <source>
        <dbReference type="Pfam" id="PF00080"/>
    </source>
</evidence>
<reference evidence="8" key="1">
    <citation type="submission" date="2016-10" db="EMBL/GenBank/DDBJ databases">
        <authorList>
            <person name="Varghese N."/>
            <person name="Submissions S."/>
        </authorList>
    </citation>
    <scope>NUCLEOTIDE SEQUENCE [LARGE SCALE GENOMIC DNA]</scope>
    <source>
        <strain evidence="8">FP5</strain>
    </source>
</reference>
<feature type="compositionally biased region" description="Polar residues" evidence="4">
    <location>
        <begin position="29"/>
        <end position="43"/>
    </location>
</feature>
<name>A0A1I2SPV4_9BACI</name>
<feature type="region of interest" description="Disordered" evidence="4">
    <location>
        <begin position="23"/>
        <end position="78"/>
    </location>
</feature>
<protein>
    <recommendedName>
        <fullName evidence="3">Superoxide dismutase [Cu-Zn]</fullName>
        <ecNumber evidence="3">1.15.1.1</ecNumber>
    </recommendedName>
</protein>
<comment type="function">
    <text evidence="2">Destroys radicals which are normally produced within the cells and which are toxic to biological systems. May play a role in favoring mycobacterial survival in phagocytes.</text>
</comment>
<dbReference type="OrthoDB" id="9792957at2"/>
<comment type="cofactor">
    <cofactor evidence="3">
        <name>Zn(2+)</name>
        <dbReference type="ChEBI" id="CHEBI:29105"/>
    </cofactor>
    <text evidence="3">Binds 1 zinc ion per subunit.</text>
</comment>